<dbReference type="EMBL" id="CABPRJ010000001">
    <property type="protein sequence ID" value="VVC24209.1"/>
    <property type="molecule type" value="Genomic_DNA"/>
</dbReference>
<dbReference type="AlphaFoldDB" id="A0A5E4LXI7"/>
<feature type="coiled-coil region" evidence="1">
    <location>
        <begin position="162"/>
        <end position="208"/>
    </location>
</feature>
<keyword evidence="1" id="KW-0175">Coiled coil</keyword>
<sequence>MDYSYVARKYEKLERLNNVNINITELKQLQNKQILNNSEIAQWAKNCNKLKTKILTCEKEEILCNCIMYLIGQLNKKTEIVNNIVSDTKNIRTKLADEANKSIEKDNRIKEITLETCQLKKENEKIQVEMIEFVKNCNTILNSAEESLKIQGVEIFERRNEVIQLEDEINEYKDIIFELESEIKFDEYQKLKKKYDLLQEKNIESKKICDYLNTKCLEFVNMANTSIAQSNRLERMNRNLVSITNESINRLDQNQNKLHQFMNLGDLLESENKLSAERFNKLNNTYRTLKTQFDEQTKTIESNNHMKKLWTDKLKSANKRAMIKDAELVRSNRRITRLTKQISDFKMKKNVVGSTKSSVKSVQLNKKVITSNKPIAIRNIKPAVRIVPDKENESIEIKNNPVEKDARCINIAN</sequence>
<proteinExistence type="predicted"/>
<dbReference type="Proteomes" id="UP000325440">
    <property type="component" value="Unassembled WGS sequence"/>
</dbReference>
<keyword evidence="3" id="KW-1185">Reference proteome</keyword>
<protein>
    <submittedName>
        <fullName evidence="2">Uncharacterized protein</fullName>
    </submittedName>
</protein>
<reference evidence="2 3" key="1">
    <citation type="submission" date="2019-08" db="EMBL/GenBank/DDBJ databases">
        <authorList>
            <person name="Alioto T."/>
            <person name="Alioto T."/>
            <person name="Gomez Garrido J."/>
        </authorList>
    </citation>
    <scope>NUCLEOTIDE SEQUENCE [LARGE SCALE GENOMIC DNA]</scope>
</reference>
<organism evidence="2 3">
    <name type="scientific">Cinara cedri</name>
    <dbReference type="NCBI Taxonomy" id="506608"/>
    <lineage>
        <taxon>Eukaryota</taxon>
        <taxon>Metazoa</taxon>
        <taxon>Ecdysozoa</taxon>
        <taxon>Arthropoda</taxon>
        <taxon>Hexapoda</taxon>
        <taxon>Insecta</taxon>
        <taxon>Pterygota</taxon>
        <taxon>Neoptera</taxon>
        <taxon>Paraneoptera</taxon>
        <taxon>Hemiptera</taxon>
        <taxon>Sternorrhyncha</taxon>
        <taxon>Aphidomorpha</taxon>
        <taxon>Aphidoidea</taxon>
        <taxon>Aphididae</taxon>
        <taxon>Lachninae</taxon>
        <taxon>Cinara</taxon>
    </lineage>
</organism>
<evidence type="ECO:0000313" key="2">
    <source>
        <dbReference type="EMBL" id="VVC24209.1"/>
    </source>
</evidence>
<accession>A0A5E4LXI7</accession>
<gene>
    <name evidence="2" type="ORF">CINCED_3A010493</name>
</gene>
<name>A0A5E4LXI7_9HEMI</name>
<evidence type="ECO:0000256" key="1">
    <source>
        <dbReference type="SAM" id="Coils"/>
    </source>
</evidence>
<evidence type="ECO:0000313" key="3">
    <source>
        <dbReference type="Proteomes" id="UP000325440"/>
    </source>
</evidence>